<feature type="chain" id="PRO_5006624314" evidence="1">
    <location>
        <begin position="32"/>
        <end position="530"/>
    </location>
</feature>
<keyword evidence="1" id="KW-0732">Signal</keyword>
<proteinExistence type="predicted"/>
<dbReference type="OrthoDB" id="9865024at2"/>
<protein>
    <submittedName>
        <fullName evidence="2">Putative membrane protein</fullName>
    </submittedName>
</protein>
<evidence type="ECO:0000256" key="1">
    <source>
        <dbReference type="SAM" id="SignalP"/>
    </source>
</evidence>
<sequence length="530" mass="59857">MTRWYSFRLHFMVSRFAKLLCFLCLCSAATASFSCHIILSDPADDQKDVPVNHNITLVIEKKVSESCHVHVMTEKGKQDVPVTVAYSSPGVTEKDLSHQIVIIRPQSLLWSPHEHYRFWVDHQDGSIGFLTHADIHDIEGRLSSVVDNSVQFSPWKHKQFLASSEIGNSLNIFLDLKMGQGNDPRLKSFLSKHLHLAVPNFSAVKSLYDVKIKKIYFYSALPKGRLEKFSALLVYPVGAQVDYKKVPIVLFESRSNSHYQPSSADGYISWLGIVVASKGNVFISPDVWDSLPKSVSVDAYPFYYAKKNIDLVEATREYFLKTYSTSLGNKLVMVGNFDGGRDVINSVFLSHILSYRMPAVVMSNSAAYDISSYFSPALSCTPSVHKPPHELLKELYPIVLSYSLYWDLYSSLNYLWSNEKGLVFEEGNLCHHLSNDLLLISPTHQSWLMHADKTEVYLYQHPYDDTLPSANSLVLSSSLMNGGKFKFILHNPCEKKEFSSLMRAGAVTPHSVCGFFMLDDLMRMLSSPSD</sequence>
<dbReference type="InterPro" id="IPR029058">
    <property type="entry name" value="AB_hydrolase_fold"/>
</dbReference>
<keyword evidence="3" id="KW-1185">Reference proteome</keyword>
<dbReference type="AlphaFoldDB" id="A0A0S4M2L8"/>
<dbReference type="PROSITE" id="PS51257">
    <property type="entry name" value="PROKAR_LIPOPROTEIN"/>
    <property type="match status" value="1"/>
</dbReference>
<dbReference type="RefSeq" id="WP_092490443.1">
    <property type="nucleotide sequence ID" value="NZ_LN906597.1"/>
</dbReference>
<organism evidence="2 3">
    <name type="scientific">Candidatus Ichthyocystis hellenicum</name>
    <dbReference type="NCBI Taxonomy" id="1561003"/>
    <lineage>
        <taxon>Bacteria</taxon>
        <taxon>Pseudomonadati</taxon>
        <taxon>Pseudomonadota</taxon>
        <taxon>Betaproteobacteria</taxon>
        <taxon>Burkholderiales</taxon>
        <taxon>Candidatus Ichthyocystis</taxon>
    </lineage>
</organism>
<dbReference type="STRING" id="1561003.Ark11_0374"/>
<gene>
    <name evidence="2" type="ORF">Ark11_0374</name>
</gene>
<reference evidence="3" key="1">
    <citation type="submission" date="2015-11" db="EMBL/GenBank/DDBJ databases">
        <authorList>
            <person name="Seth-Smith H.M.B."/>
        </authorList>
    </citation>
    <scope>NUCLEOTIDE SEQUENCE [LARGE SCALE GENOMIC DNA]</scope>
    <source>
        <strain evidence="3">2013Ark11</strain>
    </source>
</reference>
<dbReference type="Proteomes" id="UP000198651">
    <property type="component" value="Chromosome I"/>
</dbReference>
<name>A0A0S4M2L8_9BURK</name>
<dbReference type="Gene3D" id="3.40.50.1820">
    <property type="entry name" value="alpha/beta hydrolase"/>
    <property type="match status" value="1"/>
</dbReference>
<evidence type="ECO:0000313" key="3">
    <source>
        <dbReference type="Proteomes" id="UP000198651"/>
    </source>
</evidence>
<feature type="signal peptide" evidence="1">
    <location>
        <begin position="1"/>
        <end position="31"/>
    </location>
</feature>
<dbReference type="EMBL" id="LN906597">
    <property type="protein sequence ID" value="CUT17228.1"/>
    <property type="molecule type" value="Genomic_DNA"/>
</dbReference>
<accession>A0A0S4M2L8</accession>
<evidence type="ECO:0000313" key="2">
    <source>
        <dbReference type="EMBL" id="CUT17228.1"/>
    </source>
</evidence>